<proteinExistence type="predicted"/>
<keyword evidence="1" id="KW-1133">Transmembrane helix</keyword>
<evidence type="ECO:0000313" key="2">
    <source>
        <dbReference type="EMBL" id="WIM80721.1"/>
    </source>
</evidence>
<keyword evidence="1" id="KW-0472">Membrane</keyword>
<sequence length="51" mass="5851">MNWPLFVILGLSTLFIGTFVGLLYWANWDLIKAEFSEDETSVEKNPTNKSN</sequence>
<evidence type="ECO:0000256" key="1">
    <source>
        <dbReference type="SAM" id="Phobius"/>
    </source>
</evidence>
<dbReference type="EMBL" id="CP126975">
    <property type="protein sequence ID" value="WIM80721.1"/>
    <property type="molecule type" value="Genomic_DNA"/>
</dbReference>
<name>A0AAX3XGX9_9PAST</name>
<gene>
    <name evidence="2" type="ORF">QP018_05695</name>
</gene>
<evidence type="ECO:0000313" key="3">
    <source>
        <dbReference type="Proteomes" id="UP001226750"/>
    </source>
</evidence>
<organism evidence="2 3">
    <name type="scientific">Gallibacterium anatis</name>
    <dbReference type="NCBI Taxonomy" id="750"/>
    <lineage>
        <taxon>Bacteria</taxon>
        <taxon>Pseudomonadati</taxon>
        <taxon>Pseudomonadota</taxon>
        <taxon>Gammaproteobacteria</taxon>
        <taxon>Pasteurellales</taxon>
        <taxon>Pasteurellaceae</taxon>
        <taxon>Gallibacterium</taxon>
    </lineage>
</organism>
<reference evidence="2 3" key="1">
    <citation type="submission" date="2023-06" db="EMBL/GenBank/DDBJ databases">
        <title>Complete Genome Sequence of Gallibacterium anatis Strain BJF12, Isolated from a chicken with diarrhea.</title>
        <authorList>
            <person name="Guo F."/>
            <person name="Bu W."/>
            <person name="Xu F."/>
            <person name="Wen T."/>
        </authorList>
    </citation>
    <scope>NUCLEOTIDE SEQUENCE [LARGE SCALE GENOMIC DNA]</scope>
    <source>
        <strain evidence="2 3">BJF12</strain>
    </source>
</reference>
<keyword evidence="3" id="KW-1185">Reference proteome</keyword>
<dbReference type="RefSeq" id="WP_285092667.1">
    <property type="nucleotide sequence ID" value="NZ_CP126975.1"/>
</dbReference>
<protein>
    <submittedName>
        <fullName evidence="2">Uncharacterized protein</fullName>
    </submittedName>
</protein>
<keyword evidence="1" id="KW-0812">Transmembrane</keyword>
<feature type="transmembrane region" description="Helical" evidence="1">
    <location>
        <begin position="6"/>
        <end position="26"/>
    </location>
</feature>
<dbReference type="Proteomes" id="UP001226750">
    <property type="component" value="Chromosome"/>
</dbReference>
<dbReference type="AlphaFoldDB" id="A0AAX3XGX9"/>
<accession>A0AAX3XGX9</accession>